<dbReference type="EMBL" id="JAAAIM010002517">
    <property type="protein sequence ID" value="KAG0272323.1"/>
    <property type="molecule type" value="Genomic_DNA"/>
</dbReference>
<name>A0ABQ7JHD1_9FUNG</name>
<proteinExistence type="predicted"/>
<accession>A0ABQ7JHD1</accession>
<dbReference type="Proteomes" id="UP001194696">
    <property type="component" value="Unassembled WGS sequence"/>
</dbReference>
<evidence type="ECO:0008006" key="4">
    <source>
        <dbReference type="Google" id="ProtNLM"/>
    </source>
</evidence>
<gene>
    <name evidence="2" type="ORF">BGZ96_005382</name>
</gene>
<sequence>MLIYDTVVTIWRPLSRGRYLVYELAEVLSHLELSRSKLTTLGIVSKNDYSSNLKRLGVITNHKIVKSLEETEAADVEKLVQQYLLHPDVVCKKPSATHFQAPIKVFVHRQLTAPDSTMPPQSPDQEAATQDGAQQCGSLKHVLERLEVLRMKLRENKTGTTDSDQGEKPKDVFNRYSTVDRPPERRPRPHDSGRPFKHRERFAIKTRSQLKKHDRPETMKQHKLKPWKSPPESPLVPSTKISPPKATPKKQRNVETMDKKELVKAMQWDHPTRTLNIGTINANAARALNKGIDQGIAPTYLSAIKKSLRDVTRISSRVKRTAQRAIGQYIERLSMDSIDESDDNNNNTTTNITEATDTTNAKTLREVDRILLNILCPAFSNKDL</sequence>
<evidence type="ECO:0000313" key="2">
    <source>
        <dbReference type="EMBL" id="KAG0272323.1"/>
    </source>
</evidence>
<feature type="region of interest" description="Disordered" evidence="1">
    <location>
        <begin position="153"/>
        <end position="254"/>
    </location>
</feature>
<evidence type="ECO:0000313" key="3">
    <source>
        <dbReference type="Proteomes" id="UP001194696"/>
    </source>
</evidence>
<protein>
    <recommendedName>
        <fullName evidence="4">DNA replication factor Cdt1 C-terminal domain-containing protein</fullName>
    </recommendedName>
</protein>
<comment type="caution">
    <text evidence="2">The sequence shown here is derived from an EMBL/GenBank/DDBJ whole genome shotgun (WGS) entry which is preliminary data.</text>
</comment>
<feature type="non-terminal residue" evidence="2">
    <location>
        <position position="384"/>
    </location>
</feature>
<evidence type="ECO:0000256" key="1">
    <source>
        <dbReference type="SAM" id="MobiDB-lite"/>
    </source>
</evidence>
<keyword evidence="3" id="KW-1185">Reference proteome</keyword>
<feature type="region of interest" description="Disordered" evidence="1">
    <location>
        <begin position="113"/>
        <end position="133"/>
    </location>
</feature>
<feature type="compositionally biased region" description="Basic and acidic residues" evidence="1">
    <location>
        <begin position="181"/>
        <end position="194"/>
    </location>
</feature>
<organism evidence="2 3">
    <name type="scientific">Linnemannia gamsii</name>
    <dbReference type="NCBI Taxonomy" id="64522"/>
    <lineage>
        <taxon>Eukaryota</taxon>
        <taxon>Fungi</taxon>
        <taxon>Fungi incertae sedis</taxon>
        <taxon>Mucoromycota</taxon>
        <taxon>Mortierellomycotina</taxon>
        <taxon>Mortierellomycetes</taxon>
        <taxon>Mortierellales</taxon>
        <taxon>Mortierellaceae</taxon>
        <taxon>Linnemannia</taxon>
    </lineage>
</organism>
<reference evidence="2 3" key="1">
    <citation type="journal article" date="2020" name="Fungal Divers.">
        <title>Resolving the Mortierellaceae phylogeny through synthesis of multi-gene phylogenetics and phylogenomics.</title>
        <authorList>
            <person name="Vandepol N."/>
            <person name="Liber J."/>
            <person name="Desiro A."/>
            <person name="Na H."/>
            <person name="Kennedy M."/>
            <person name="Barry K."/>
            <person name="Grigoriev I.V."/>
            <person name="Miller A.N."/>
            <person name="O'Donnell K."/>
            <person name="Stajich J.E."/>
            <person name="Bonito G."/>
        </authorList>
    </citation>
    <scope>NUCLEOTIDE SEQUENCE [LARGE SCALE GENOMIC DNA]</scope>
    <source>
        <strain evidence="2 3">AD045</strain>
    </source>
</reference>